<organism evidence="3">
    <name type="scientific">Clastoptera arizonana</name>
    <name type="common">Arizona spittle bug</name>
    <dbReference type="NCBI Taxonomy" id="38151"/>
    <lineage>
        <taxon>Eukaryota</taxon>
        <taxon>Metazoa</taxon>
        <taxon>Ecdysozoa</taxon>
        <taxon>Arthropoda</taxon>
        <taxon>Hexapoda</taxon>
        <taxon>Insecta</taxon>
        <taxon>Pterygota</taxon>
        <taxon>Neoptera</taxon>
        <taxon>Paraneoptera</taxon>
        <taxon>Hemiptera</taxon>
        <taxon>Auchenorrhyncha</taxon>
        <taxon>Cercopoidea</taxon>
        <taxon>Clastopteridae</taxon>
        <taxon>Clastoptera</taxon>
    </lineage>
</organism>
<feature type="compositionally biased region" description="Polar residues" evidence="1">
    <location>
        <begin position="441"/>
        <end position="458"/>
    </location>
</feature>
<protein>
    <recommendedName>
        <fullName evidence="2">Tudor domain-containing protein</fullName>
    </recommendedName>
</protein>
<dbReference type="AlphaFoldDB" id="A0A1B6BYV0"/>
<dbReference type="Pfam" id="PF00567">
    <property type="entry name" value="TUDOR"/>
    <property type="match status" value="1"/>
</dbReference>
<feature type="domain" description="Tudor" evidence="2">
    <location>
        <begin position="12"/>
        <end position="126"/>
    </location>
</feature>
<dbReference type="SUPFAM" id="SSF63748">
    <property type="entry name" value="Tudor/PWWP/MBT"/>
    <property type="match status" value="1"/>
</dbReference>
<dbReference type="Gene3D" id="2.30.30.140">
    <property type="match status" value="1"/>
</dbReference>
<evidence type="ECO:0000259" key="2">
    <source>
        <dbReference type="Pfam" id="PF00567"/>
    </source>
</evidence>
<reference evidence="3" key="1">
    <citation type="submission" date="2015-12" db="EMBL/GenBank/DDBJ databases">
        <title>De novo transcriptome assembly of four potential Pierce s Disease insect vectors from Arizona vineyards.</title>
        <authorList>
            <person name="Tassone E.E."/>
        </authorList>
    </citation>
    <scope>NUCLEOTIDE SEQUENCE</scope>
</reference>
<evidence type="ECO:0000313" key="3">
    <source>
        <dbReference type="EMBL" id="JAS06426.1"/>
    </source>
</evidence>
<dbReference type="InterPro" id="IPR002999">
    <property type="entry name" value="Tudor"/>
</dbReference>
<name>A0A1B6BYV0_9HEMI</name>
<proteinExistence type="predicted"/>
<accession>A0A1B6BYV0</accession>
<dbReference type="EMBL" id="GEDC01030872">
    <property type="protein sequence ID" value="JAS06426.1"/>
    <property type="molecule type" value="Transcribed_RNA"/>
</dbReference>
<evidence type="ECO:0000256" key="1">
    <source>
        <dbReference type="SAM" id="MobiDB-lite"/>
    </source>
</evidence>
<sequence length="458" mass="52411">MVFEIQPRGNVVSICNVQSLCFYWVQQPKPIEELIWIEQLQEICMKQFKSLSKYHSDFKEDEYVAVYIQDRNQWNRGLVKRCFETHSDVLCTVFLIDQGQTIDIPTRKLLPLDKKFLCQPSLCYEIGIYGIFPKCKKDGHVCDKICECPVTEFVKQLLKDNVTYFEHITDINGVSFGCVTFELSKSCFINLAEYLCKEGVAEKSENFEADVLKHYSHLSRNENTESLLSKDAGSKPIISQKILCEESQSISCGRELEEDFSEKKNIADIKRECDFKIEIPNLFFPAGLNYTFHKNILKLISREKEKIISEFKENSNSNKNDPKKLTNSNLQTNNLLFDNKFEHNIVNCVVNKSEDHSVEGNMETIPNSLNNSLKFTGSKSSVSTLLDKFEEFKINNEKSRSENIKSEIEENGANKVVEDKTSYSASTSQMNSSKPKHSSQKSDANSSECHIINSAIST</sequence>
<gene>
    <name evidence="3" type="ORF">g.34810</name>
</gene>
<feature type="non-terminal residue" evidence="3">
    <location>
        <position position="458"/>
    </location>
</feature>
<feature type="region of interest" description="Disordered" evidence="1">
    <location>
        <begin position="398"/>
        <end position="458"/>
    </location>
</feature>
<feature type="compositionally biased region" description="Basic and acidic residues" evidence="1">
    <location>
        <begin position="398"/>
        <end position="408"/>
    </location>
</feature>
<feature type="compositionally biased region" description="Polar residues" evidence="1">
    <location>
        <begin position="422"/>
        <end position="433"/>
    </location>
</feature>
<dbReference type="CDD" id="cd20379">
    <property type="entry name" value="Tudor_dTUD-like"/>
    <property type="match status" value="1"/>
</dbReference>